<reference evidence="1 2" key="1">
    <citation type="submission" date="2023-02" db="EMBL/GenBank/DDBJ databases">
        <title>Devosia algicola sp. nov., isolated from the phycosphere of marine algae.</title>
        <authorList>
            <person name="Kim J.M."/>
            <person name="Lee J.K."/>
            <person name="Choi B.J."/>
            <person name="Bayburt H."/>
            <person name="Jeon C.O."/>
        </authorList>
    </citation>
    <scope>NUCLEOTIDE SEQUENCE [LARGE SCALE GENOMIC DNA]</scope>
    <source>
        <strain evidence="1 2">G20-9</strain>
    </source>
</reference>
<dbReference type="Proteomes" id="UP001220530">
    <property type="component" value="Chromosome"/>
</dbReference>
<evidence type="ECO:0000313" key="1">
    <source>
        <dbReference type="EMBL" id="WDR02896.1"/>
    </source>
</evidence>
<dbReference type="InterPro" id="IPR036849">
    <property type="entry name" value="Enolase-like_C_sf"/>
</dbReference>
<name>A0ABY7YNQ1_9HYPH</name>
<sequence>MDAPHLRLCNSKLAIRNVFTRLPFRFGAVTMEASAVAILEVEVEFNDGKRAAGVSSDMLAYKWFDKNPKKSPADNVAELLQALRAARQIYQELPAATPFDLWLAADTEIERAVLDAGGNRLIAAFANSMLERALIDALGRHIGLSFDQMVRSNALGIRPEAVFPTLGFDDILASLPNRPSNQVALRHTVGMIDPLTDAELGVDAPMDGLPVSLERYIAVDQLNYLKIKVGGDRDHDLERLTRTAAVIAASGRDIKITLDGNEQFGHIDDFVALAEQIQSRPALASLWSSILFIEQPLHRDTAMTTPLPAGAKAAIGRPLLIDEADGWITAFNEAIDLGYEGVSHKNCKGVFHSLLNAGLASVHNKTLGQKRYFQSAEDLTNLAVVPLQADLAVVATLGISHVERNGHHYFAGLDHLPQTERAAALARHDDLYETAEDGGRLRISNGILNIASLQVPGLGVVDNPDLNNAIAEQDWQFSMLETQT</sequence>
<dbReference type="SUPFAM" id="SSF51604">
    <property type="entry name" value="Enolase C-terminal domain-like"/>
    <property type="match status" value="1"/>
</dbReference>
<dbReference type="RefSeq" id="WP_282219298.1">
    <property type="nucleotide sequence ID" value="NZ_CP118246.1"/>
</dbReference>
<evidence type="ECO:0000313" key="2">
    <source>
        <dbReference type="Proteomes" id="UP001220530"/>
    </source>
</evidence>
<dbReference type="EMBL" id="CP118246">
    <property type="protein sequence ID" value="WDR02896.1"/>
    <property type="molecule type" value="Genomic_DNA"/>
</dbReference>
<protein>
    <submittedName>
        <fullName evidence="1">Mandelate racemase</fullName>
    </submittedName>
</protein>
<gene>
    <name evidence="1" type="ORF">PSQ19_01320</name>
</gene>
<keyword evidence="2" id="KW-1185">Reference proteome</keyword>
<proteinExistence type="predicted"/>
<organism evidence="1 2">
    <name type="scientific">Devosia algicola</name>
    <dbReference type="NCBI Taxonomy" id="3026418"/>
    <lineage>
        <taxon>Bacteria</taxon>
        <taxon>Pseudomonadati</taxon>
        <taxon>Pseudomonadota</taxon>
        <taxon>Alphaproteobacteria</taxon>
        <taxon>Hyphomicrobiales</taxon>
        <taxon>Devosiaceae</taxon>
        <taxon>Devosia</taxon>
    </lineage>
</organism>
<dbReference type="Gene3D" id="3.20.20.120">
    <property type="entry name" value="Enolase-like C-terminal domain"/>
    <property type="match status" value="1"/>
</dbReference>
<accession>A0ABY7YNQ1</accession>